<sequence>MNRFDPLRRPNETFSASGIKHSLHSRSLLLPPLEGMTSLELNSEYSSEEDTDESTLKVFHNEMVEWIVEFEEQKQAAFDPDYLQKPVVLKHFAKGPDVVKMSQAKSAEYDDNMLVKSEPSKVFHDVNGRAELILVGSYVAELELGVVRKESDLRYFVPAARISRKKLIVSFPGQQHFNVTACGISKRGERTRTSVLKKSMLIIGVQKYKAGGHLVSDFEHSLVDIGKGLSTRYMLMISLSFGIYGLSSAIV</sequence>
<dbReference type="AlphaFoldDB" id="A0AA39UC40"/>
<reference evidence="1" key="1">
    <citation type="submission" date="2023-06" db="EMBL/GenBank/DDBJ databases">
        <authorList>
            <consortium name="Lawrence Berkeley National Laboratory"/>
            <person name="Ahrendt S."/>
            <person name="Sahu N."/>
            <person name="Indic B."/>
            <person name="Wong-Bajracharya J."/>
            <person name="Merenyi Z."/>
            <person name="Ke H.-M."/>
            <person name="Monk M."/>
            <person name="Kocsube S."/>
            <person name="Drula E."/>
            <person name="Lipzen A."/>
            <person name="Balint B."/>
            <person name="Henrissat B."/>
            <person name="Andreopoulos B."/>
            <person name="Martin F.M."/>
            <person name="Harder C.B."/>
            <person name="Rigling D."/>
            <person name="Ford K.L."/>
            <person name="Foster G.D."/>
            <person name="Pangilinan J."/>
            <person name="Papanicolaou A."/>
            <person name="Barry K."/>
            <person name="LaButti K."/>
            <person name="Viragh M."/>
            <person name="Koriabine M."/>
            <person name="Yan M."/>
            <person name="Riley R."/>
            <person name="Champramary S."/>
            <person name="Plett K.L."/>
            <person name="Tsai I.J."/>
            <person name="Slot J."/>
            <person name="Sipos G."/>
            <person name="Plett J."/>
            <person name="Nagy L.G."/>
            <person name="Grigoriev I.V."/>
        </authorList>
    </citation>
    <scope>NUCLEOTIDE SEQUENCE</scope>
    <source>
        <strain evidence="1">HWK02</strain>
    </source>
</reference>
<comment type="caution">
    <text evidence="1">The sequence shown here is derived from an EMBL/GenBank/DDBJ whole genome shotgun (WGS) entry which is preliminary data.</text>
</comment>
<name>A0AA39UC40_9AGAR</name>
<dbReference type="EMBL" id="JAUEPU010000074">
    <property type="protein sequence ID" value="KAK0481123.1"/>
    <property type="molecule type" value="Genomic_DNA"/>
</dbReference>
<evidence type="ECO:0000313" key="2">
    <source>
        <dbReference type="Proteomes" id="UP001175228"/>
    </source>
</evidence>
<dbReference type="Proteomes" id="UP001175228">
    <property type="component" value="Unassembled WGS sequence"/>
</dbReference>
<organism evidence="1 2">
    <name type="scientific">Armillaria luteobubalina</name>
    <dbReference type="NCBI Taxonomy" id="153913"/>
    <lineage>
        <taxon>Eukaryota</taxon>
        <taxon>Fungi</taxon>
        <taxon>Dikarya</taxon>
        <taxon>Basidiomycota</taxon>
        <taxon>Agaricomycotina</taxon>
        <taxon>Agaricomycetes</taxon>
        <taxon>Agaricomycetidae</taxon>
        <taxon>Agaricales</taxon>
        <taxon>Marasmiineae</taxon>
        <taxon>Physalacriaceae</taxon>
        <taxon>Armillaria</taxon>
    </lineage>
</organism>
<accession>A0AA39UC40</accession>
<proteinExistence type="predicted"/>
<keyword evidence="2" id="KW-1185">Reference proteome</keyword>
<protein>
    <submittedName>
        <fullName evidence="1">Uncharacterized protein</fullName>
    </submittedName>
</protein>
<evidence type="ECO:0000313" key="1">
    <source>
        <dbReference type="EMBL" id="KAK0481123.1"/>
    </source>
</evidence>
<gene>
    <name evidence="1" type="ORF">EDD18DRAFT_1113116</name>
</gene>